<keyword evidence="1" id="KW-0812">Transmembrane</keyword>
<protein>
    <submittedName>
        <fullName evidence="2">Uncharacterized protein</fullName>
    </submittedName>
</protein>
<evidence type="ECO:0000256" key="1">
    <source>
        <dbReference type="SAM" id="Phobius"/>
    </source>
</evidence>
<dbReference type="EMBL" id="CP019606">
    <property type="protein sequence ID" value="AQP46645.1"/>
    <property type="molecule type" value="Genomic_DNA"/>
</dbReference>
<organism evidence="2 3">
    <name type="scientific">Tessaracoccus aquimaris</name>
    <dbReference type="NCBI Taxonomy" id="1332264"/>
    <lineage>
        <taxon>Bacteria</taxon>
        <taxon>Bacillati</taxon>
        <taxon>Actinomycetota</taxon>
        <taxon>Actinomycetes</taxon>
        <taxon>Propionibacteriales</taxon>
        <taxon>Propionibacteriaceae</taxon>
        <taxon>Tessaracoccus</taxon>
    </lineage>
</organism>
<keyword evidence="1" id="KW-1133">Transmembrane helix</keyword>
<sequence length="152" mass="15934">MSDLLRLLAIGSALMALVVGIAPSWQLASSGNAEGTIMFWNEISWATAFAHGILGPFIVWALAIVATVGLAMNMAREAQMLWPAVVLLVSLFALPIGLDYDSSYPEFVAWFGFGLVAFAGLASLGGYVTWARERGRPQGVGGAGGRSGAEVT</sequence>
<feature type="transmembrane region" description="Helical" evidence="1">
    <location>
        <begin position="7"/>
        <end position="28"/>
    </location>
</feature>
<dbReference type="KEGG" id="tes:BW730_02935"/>
<feature type="transmembrane region" description="Helical" evidence="1">
    <location>
        <begin position="110"/>
        <end position="130"/>
    </location>
</feature>
<dbReference type="RefSeq" id="WP_077684951.1">
    <property type="nucleotide sequence ID" value="NZ_CP019606.1"/>
</dbReference>
<keyword evidence="3" id="KW-1185">Reference proteome</keyword>
<accession>A0A1Q2CKP6</accession>
<dbReference type="STRING" id="1332264.BW730_02935"/>
<keyword evidence="1" id="KW-0472">Membrane</keyword>
<reference evidence="3" key="1">
    <citation type="submission" date="2017-02" db="EMBL/GenBank/DDBJ databases">
        <title>Tessaracoccus aquaemaris sp. nov., isolated from the intestine of a Korean rockfish, Sebastes schlegelii, in a marine aquaculture pond.</title>
        <authorList>
            <person name="Tak E.J."/>
            <person name="Bae J.-W."/>
        </authorList>
    </citation>
    <scope>NUCLEOTIDE SEQUENCE [LARGE SCALE GENOMIC DNA]</scope>
    <source>
        <strain evidence="3">NSG39</strain>
    </source>
</reference>
<evidence type="ECO:0000313" key="3">
    <source>
        <dbReference type="Proteomes" id="UP000188145"/>
    </source>
</evidence>
<dbReference type="Proteomes" id="UP000188145">
    <property type="component" value="Chromosome"/>
</dbReference>
<name>A0A1Q2CKP6_9ACTN</name>
<evidence type="ECO:0000313" key="2">
    <source>
        <dbReference type="EMBL" id="AQP46645.1"/>
    </source>
</evidence>
<gene>
    <name evidence="2" type="ORF">BW730_02935</name>
</gene>
<feature type="transmembrane region" description="Helical" evidence="1">
    <location>
        <begin position="80"/>
        <end position="98"/>
    </location>
</feature>
<feature type="transmembrane region" description="Helical" evidence="1">
    <location>
        <begin position="48"/>
        <end position="68"/>
    </location>
</feature>
<proteinExistence type="predicted"/>
<dbReference type="AlphaFoldDB" id="A0A1Q2CKP6"/>